<dbReference type="InterPro" id="IPR052432">
    <property type="entry name" value="PITP/CRAL-TRIO"/>
</dbReference>
<keyword evidence="2" id="KW-0472">Membrane</keyword>
<keyword evidence="5" id="KW-1185">Reference proteome</keyword>
<dbReference type="PANTHER" id="PTHR46590">
    <property type="entry name" value="PHOSPHATIDYLINOSITOL TRANSFER PROTEIN CSR1-RELATED"/>
    <property type="match status" value="1"/>
</dbReference>
<evidence type="ECO:0000256" key="2">
    <source>
        <dbReference type="SAM" id="Phobius"/>
    </source>
</evidence>
<dbReference type="CDD" id="cd00170">
    <property type="entry name" value="SEC14"/>
    <property type="match status" value="1"/>
</dbReference>
<name>A0A6A5X4Z7_9PLEO</name>
<dbReference type="InterPro" id="IPR011074">
    <property type="entry name" value="CRAL/TRIO_N_dom"/>
</dbReference>
<dbReference type="InterPro" id="IPR036273">
    <property type="entry name" value="CRAL/TRIO_N_dom_sf"/>
</dbReference>
<feature type="compositionally biased region" description="Low complexity" evidence="1">
    <location>
        <begin position="202"/>
        <end position="212"/>
    </location>
</feature>
<dbReference type="OrthoDB" id="43460at2759"/>
<sequence length="599" mass="67289">MFLRVPAARRTTTLPSTALKKASHPLRQLSAKSPHRITFSRSPPRVYNSLDITAPGVAKRSGTGFFTVAVVFGIAVGGALLYPLTRHAPQPDIERQVTAQSFEYAHLTDSYLVMAPNVPPGRPGTLTPEQEAKLRDFWAATMRVFGVYESPADTVNESETNLAATAGAEPPATVTKDKEKKKSKLNVFRRNKGDKSDKDSETASGTSSGTATPADSISHMSLEENDKHGQTKDFRAAIANISPEDLRAAFWGMVKHDHPDGLLLRFLRARKWDIDRALVMMVSTMHWRMIDMHVDDAIMQKGELAALEDSKSDDPKTKKEGEDFLAQIRMGKSFLHGLDKEGRPCCVVRARLHRQGEQSEASVERYTVYTIETARMLLRPPVDTATIIFDMTNFSMANMDYAPVKFMIKCFEANYPESLGAVLVYKAPWVFNAVWSLIRGWLDPVVAGKVHFVKNPDELENFIPRTQMPAELGGDEKWEYTYEEPPAGENDVMKDEATRDSIQTDRTDIIKKYESAVLDWIHAADVSEERRKERDTLAEELRQNYWKLDPYIRARSFYDRIGVIGQGGKLDFYPAQKKENGAPPVEAQKVVQTSQDDLD</sequence>
<dbReference type="PANTHER" id="PTHR46590:SF1">
    <property type="entry name" value="PHOSPHATIDYLINOSITOL TRANSFER PROTEIN CSR1"/>
    <property type="match status" value="1"/>
</dbReference>
<accession>A0A6A5X4Z7</accession>
<dbReference type="PROSITE" id="PS50191">
    <property type="entry name" value="CRAL_TRIO"/>
    <property type="match status" value="1"/>
</dbReference>
<dbReference type="EMBL" id="ML977556">
    <property type="protein sequence ID" value="KAF2007999.1"/>
    <property type="molecule type" value="Genomic_DNA"/>
</dbReference>
<evidence type="ECO:0000259" key="3">
    <source>
        <dbReference type="PROSITE" id="PS50191"/>
    </source>
</evidence>
<organism evidence="4 5">
    <name type="scientific">Amniculicola lignicola CBS 123094</name>
    <dbReference type="NCBI Taxonomy" id="1392246"/>
    <lineage>
        <taxon>Eukaryota</taxon>
        <taxon>Fungi</taxon>
        <taxon>Dikarya</taxon>
        <taxon>Ascomycota</taxon>
        <taxon>Pezizomycotina</taxon>
        <taxon>Dothideomycetes</taxon>
        <taxon>Pleosporomycetidae</taxon>
        <taxon>Pleosporales</taxon>
        <taxon>Amniculicolaceae</taxon>
        <taxon>Amniculicola</taxon>
    </lineage>
</organism>
<dbReference type="Pfam" id="PF03765">
    <property type="entry name" value="CRAL_TRIO_N"/>
    <property type="match status" value="1"/>
</dbReference>
<evidence type="ECO:0000256" key="1">
    <source>
        <dbReference type="SAM" id="MobiDB-lite"/>
    </source>
</evidence>
<feature type="compositionally biased region" description="Basic residues" evidence="1">
    <location>
        <begin position="181"/>
        <end position="190"/>
    </location>
</feature>
<protein>
    <submittedName>
        <fullName evidence="4">CRAL/TRIO domain-containing protein</fullName>
    </submittedName>
</protein>
<feature type="region of interest" description="Disordered" evidence="1">
    <location>
        <begin position="161"/>
        <end position="217"/>
    </location>
</feature>
<dbReference type="Gene3D" id="3.40.525.10">
    <property type="entry name" value="CRAL-TRIO lipid binding domain"/>
    <property type="match status" value="1"/>
</dbReference>
<feature type="domain" description="CRAL-TRIO" evidence="3">
    <location>
        <begin position="335"/>
        <end position="480"/>
    </location>
</feature>
<proteinExistence type="predicted"/>
<dbReference type="InterPro" id="IPR001251">
    <property type="entry name" value="CRAL-TRIO_dom"/>
</dbReference>
<dbReference type="SMART" id="SM00516">
    <property type="entry name" value="SEC14"/>
    <property type="match status" value="1"/>
</dbReference>
<gene>
    <name evidence="4" type="ORF">P154DRAFT_516774</name>
</gene>
<dbReference type="Proteomes" id="UP000799779">
    <property type="component" value="Unassembled WGS sequence"/>
</dbReference>
<feature type="transmembrane region" description="Helical" evidence="2">
    <location>
        <begin position="65"/>
        <end position="84"/>
    </location>
</feature>
<evidence type="ECO:0000313" key="4">
    <source>
        <dbReference type="EMBL" id="KAF2007999.1"/>
    </source>
</evidence>
<evidence type="ECO:0000313" key="5">
    <source>
        <dbReference type="Proteomes" id="UP000799779"/>
    </source>
</evidence>
<dbReference type="SUPFAM" id="SSF46938">
    <property type="entry name" value="CRAL/TRIO N-terminal domain"/>
    <property type="match status" value="1"/>
</dbReference>
<keyword evidence="2" id="KW-0812">Transmembrane</keyword>
<feature type="compositionally biased region" description="Polar residues" evidence="1">
    <location>
        <begin position="590"/>
        <end position="599"/>
    </location>
</feature>
<dbReference type="AlphaFoldDB" id="A0A6A5X4Z7"/>
<feature type="region of interest" description="Disordered" evidence="1">
    <location>
        <begin position="575"/>
        <end position="599"/>
    </location>
</feature>
<dbReference type="InterPro" id="IPR036865">
    <property type="entry name" value="CRAL-TRIO_dom_sf"/>
</dbReference>
<dbReference type="SUPFAM" id="SSF52087">
    <property type="entry name" value="CRAL/TRIO domain"/>
    <property type="match status" value="1"/>
</dbReference>
<feature type="compositionally biased region" description="Basic and acidic residues" evidence="1">
    <location>
        <begin position="191"/>
        <end position="201"/>
    </location>
</feature>
<keyword evidence="2" id="KW-1133">Transmembrane helix</keyword>
<dbReference type="Pfam" id="PF00650">
    <property type="entry name" value="CRAL_TRIO"/>
    <property type="match status" value="1"/>
</dbReference>
<reference evidence="4" key="1">
    <citation type="journal article" date="2020" name="Stud. Mycol.">
        <title>101 Dothideomycetes genomes: a test case for predicting lifestyles and emergence of pathogens.</title>
        <authorList>
            <person name="Haridas S."/>
            <person name="Albert R."/>
            <person name="Binder M."/>
            <person name="Bloem J."/>
            <person name="Labutti K."/>
            <person name="Salamov A."/>
            <person name="Andreopoulos B."/>
            <person name="Baker S."/>
            <person name="Barry K."/>
            <person name="Bills G."/>
            <person name="Bluhm B."/>
            <person name="Cannon C."/>
            <person name="Castanera R."/>
            <person name="Culley D."/>
            <person name="Daum C."/>
            <person name="Ezra D."/>
            <person name="Gonzalez J."/>
            <person name="Henrissat B."/>
            <person name="Kuo A."/>
            <person name="Liang C."/>
            <person name="Lipzen A."/>
            <person name="Lutzoni F."/>
            <person name="Magnuson J."/>
            <person name="Mondo S."/>
            <person name="Nolan M."/>
            <person name="Ohm R."/>
            <person name="Pangilinan J."/>
            <person name="Park H.-J."/>
            <person name="Ramirez L."/>
            <person name="Alfaro M."/>
            <person name="Sun H."/>
            <person name="Tritt A."/>
            <person name="Yoshinaga Y."/>
            <person name="Zwiers L.-H."/>
            <person name="Turgeon B."/>
            <person name="Goodwin S."/>
            <person name="Spatafora J."/>
            <person name="Crous P."/>
            <person name="Grigoriev I."/>
        </authorList>
    </citation>
    <scope>NUCLEOTIDE SEQUENCE</scope>
    <source>
        <strain evidence="4">CBS 123094</strain>
    </source>
</reference>
<dbReference type="SMART" id="SM01100">
    <property type="entry name" value="CRAL_TRIO_N"/>
    <property type="match status" value="1"/>
</dbReference>